<dbReference type="InterPro" id="IPR049221">
    <property type="entry name" value="DUF6869"/>
</dbReference>
<evidence type="ECO:0000313" key="3">
    <source>
        <dbReference type="Proteomes" id="UP001596189"/>
    </source>
</evidence>
<keyword evidence="3" id="KW-1185">Reference proteome</keyword>
<dbReference type="Pfam" id="PF21746">
    <property type="entry name" value="DUF6869"/>
    <property type="match status" value="1"/>
</dbReference>
<name>A0ABW1JEB9_9ACTN</name>
<protein>
    <submittedName>
        <fullName evidence="2">DUF6869 domain-containing protein</fullName>
    </submittedName>
</protein>
<sequence>MRGECVSKDWMVRMPDREFEQLAANWWEFQRRTVGSRQERRALEQGQPAEVQAADDAVRAMVDAGGDAGVAFLRRLNDASPPHDDGETVGAGPLEDLLHEHGDSVVDAIELNARQSPSFARALSHAWLEKGHNTPAVEARLARWTRSRNPGS</sequence>
<feature type="domain" description="DUF6869" evidence="1">
    <location>
        <begin position="45"/>
        <end position="143"/>
    </location>
</feature>
<gene>
    <name evidence="2" type="ORF">ACFQDO_07450</name>
</gene>
<evidence type="ECO:0000313" key="2">
    <source>
        <dbReference type="EMBL" id="MFC6006963.1"/>
    </source>
</evidence>
<reference evidence="3" key="1">
    <citation type="journal article" date="2019" name="Int. J. Syst. Evol. Microbiol.">
        <title>The Global Catalogue of Microorganisms (GCM) 10K type strain sequencing project: providing services to taxonomists for standard genome sequencing and annotation.</title>
        <authorList>
            <consortium name="The Broad Institute Genomics Platform"/>
            <consortium name="The Broad Institute Genome Sequencing Center for Infectious Disease"/>
            <person name="Wu L."/>
            <person name="Ma J."/>
        </authorList>
    </citation>
    <scope>NUCLEOTIDE SEQUENCE [LARGE SCALE GENOMIC DNA]</scope>
    <source>
        <strain evidence="3">KACC 14249</strain>
    </source>
</reference>
<accession>A0ABW1JEB9</accession>
<dbReference type="EMBL" id="JBHSRD010000003">
    <property type="protein sequence ID" value="MFC6006963.1"/>
    <property type="molecule type" value="Genomic_DNA"/>
</dbReference>
<dbReference type="RefSeq" id="WP_378226999.1">
    <property type="nucleotide sequence ID" value="NZ_BAABFP010000008.1"/>
</dbReference>
<comment type="caution">
    <text evidence="2">The sequence shown here is derived from an EMBL/GenBank/DDBJ whole genome shotgun (WGS) entry which is preliminary data.</text>
</comment>
<proteinExistence type="predicted"/>
<evidence type="ECO:0000259" key="1">
    <source>
        <dbReference type="Pfam" id="PF21746"/>
    </source>
</evidence>
<dbReference type="Proteomes" id="UP001596189">
    <property type="component" value="Unassembled WGS sequence"/>
</dbReference>
<organism evidence="2 3">
    <name type="scientific">Angustibacter luteus</name>
    <dbReference type="NCBI Taxonomy" id="658456"/>
    <lineage>
        <taxon>Bacteria</taxon>
        <taxon>Bacillati</taxon>
        <taxon>Actinomycetota</taxon>
        <taxon>Actinomycetes</taxon>
        <taxon>Kineosporiales</taxon>
        <taxon>Kineosporiaceae</taxon>
    </lineage>
</organism>